<dbReference type="AlphaFoldDB" id="A0AAP2VI09"/>
<evidence type="ECO:0000313" key="3">
    <source>
        <dbReference type="Proteomes" id="UP001198806"/>
    </source>
</evidence>
<comment type="caution">
    <text evidence="2">The sequence shown here is derived from an EMBL/GenBank/DDBJ whole genome shotgun (WGS) entry which is preliminary data.</text>
</comment>
<dbReference type="RefSeq" id="WP_044129919.1">
    <property type="nucleotide sequence ID" value="NZ_JAHOOD010000005.1"/>
</dbReference>
<evidence type="ECO:0000256" key="1">
    <source>
        <dbReference type="SAM" id="MobiDB-lite"/>
    </source>
</evidence>
<accession>A0AAP2VI09</accession>
<reference evidence="2" key="1">
    <citation type="submission" date="2021-10" db="EMBL/GenBank/DDBJ databases">
        <title>Collection of gut derived symbiotic bacterial strains cultured from healthy donors.</title>
        <authorList>
            <person name="Lin H."/>
            <person name="Littmann E."/>
            <person name="Kohout C."/>
            <person name="Pamer E.G."/>
        </authorList>
    </citation>
    <scope>NUCLEOTIDE SEQUENCE</scope>
    <source>
        <strain evidence="2">DFI.2.94</strain>
    </source>
</reference>
<evidence type="ECO:0000313" key="2">
    <source>
        <dbReference type="EMBL" id="MCB6516242.1"/>
    </source>
</evidence>
<feature type="compositionally biased region" description="Basic and acidic residues" evidence="1">
    <location>
        <begin position="325"/>
        <end position="338"/>
    </location>
</feature>
<proteinExistence type="predicted"/>
<feature type="region of interest" description="Disordered" evidence="1">
    <location>
        <begin position="322"/>
        <end position="351"/>
    </location>
</feature>
<name>A0AAP2VI09_PARDI</name>
<sequence>METQKQSRIMGMEEWIKEQQRRYLDEPRYKELQEVTEQARNLVRKKEYRKLTELVRQYGKSEDVVSHVACLLSDSCLFPTPERTAETDRSELMEALKGTYFMEKNGCRLADISPEEAGSVHGMLAMHTFMRDAYLKAHPESGQERPSPEEVRSSVRILDYHRKGSDTWELCNLAVHFMPPSRYVALRYGLADDYDRLDRLNRSEPGPAYDGYGVVLESRLCRNAEKAAESIKDVRLPDFYLERLNGELEILGRIAASPDVVHDILHISPDFLAKYGIDKNASATERSCQAEKAYRELDARFVRMTGRRPYADELFASIRHRKKGMVKEKTQKQPDRPILRNPPSKGRKMGI</sequence>
<gene>
    <name evidence="2" type="ORF">LI194_00325</name>
</gene>
<organism evidence="2 3">
    <name type="scientific">Parabacteroides distasonis</name>
    <dbReference type="NCBI Taxonomy" id="823"/>
    <lineage>
        <taxon>Bacteria</taxon>
        <taxon>Pseudomonadati</taxon>
        <taxon>Bacteroidota</taxon>
        <taxon>Bacteroidia</taxon>
        <taxon>Bacteroidales</taxon>
        <taxon>Tannerellaceae</taxon>
        <taxon>Parabacteroides</taxon>
    </lineage>
</organism>
<protein>
    <submittedName>
        <fullName evidence="2">Uncharacterized protein</fullName>
    </submittedName>
</protein>
<dbReference type="EMBL" id="JAJCNI010000001">
    <property type="protein sequence ID" value="MCB6516242.1"/>
    <property type="molecule type" value="Genomic_DNA"/>
</dbReference>
<dbReference type="Proteomes" id="UP001198806">
    <property type="component" value="Unassembled WGS sequence"/>
</dbReference>